<comment type="caution">
    <text evidence="1">The sequence shown here is derived from an EMBL/GenBank/DDBJ whole genome shotgun (WGS) entry which is preliminary data.</text>
</comment>
<accession>A0A139HUY4</accession>
<proteinExistence type="predicted"/>
<organism evidence="1 2">
    <name type="scientific">Pseudocercospora eumusae</name>
    <dbReference type="NCBI Taxonomy" id="321146"/>
    <lineage>
        <taxon>Eukaryota</taxon>
        <taxon>Fungi</taxon>
        <taxon>Dikarya</taxon>
        <taxon>Ascomycota</taxon>
        <taxon>Pezizomycotina</taxon>
        <taxon>Dothideomycetes</taxon>
        <taxon>Dothideomycetidae</taxon>
        <taxon>Mycosphaerellales</taxon>
        <taxon>Mycosphaerellaceae</taxon>
        <taxon>Pseudocercospora</taxon>
    </lineage>
</organism>
<gene>
    <name evidence="1" type="ORF">AC578_1416</name>
</gene>
<keyword evidence="2" id="KW-1185">Reference proteome</keyword>
<evidence type="ECO:0000313" key="1">
    <source>
        <dbReference type="EMBL" id="KXT06183.1"/>
    </source>
</evidence>
<dbReference type="EMBL" id="LFZN01000008">
    <property type="protein sequence ID" value="KXT06183.1"/>
    <property type="molecule type" value="Genomic_DNA"/>
</dbReference>
<name>A0A139HUY4_9PEZI</name>
<dbReference type="Proteomes" id="UP000070133">
    <property type="component" value="Unassembled WGS sequence"/>
</dbReference>
<protein>
    <submittedName>
        <fullName evidence="1">Uncharacterized protein</fullName>
    </submittedName>
</protein>
<dbReference type="AlphaFoldDB" id="A0A139HUY4"/>
<sequence>MADGAAPAPLTDEDLKALLPLLATEKKYNAGYTKQRLPPNHIDSAFPAIHCLEHEVDHASTCMRYPPRHWFRSEHPRPRTRKRRFHRSSQGRFYNFQVFDSGSSNACVFEDPERDIELKMEGKERDTELKLKGKTKKTCIFIEEGDQSVVRQPFLLRNSCSVSLKSICNSEHRDIMHAYVRQVREALQPGKLQPGLKMAYGWHGQFLEFRKWEWRHVKQNWKRGKLRTHRTNKER</sequence>
<dbReference type="OrthoDB" id="68328at2759"/>
<reference evidence="1 2" key="1">
    <citation type="submission" date="2015-07" db="EMBL/GenBank/DDBJ databases">
        <title>Comparative genomics of the Sigatoka disease complex on banana suggests a link between parallel evolutionary changes in Pseudocercospora fijiensis and Pseudocercospora eumusae and increased virulence on the banana host.</title>
        <authorList>
            <person name="Chang T.-C."/>
            <person name="Salvucci A."/>
            <person name="Crous P.W."/>
            <person name="Stergiopoulos I."/>
        </authorList>
    </citation>
    <scope>NUCLEOTIDE SEQUENCE [LARGE SCALE GENOMIC DNA]</scope>
    <source>
        <strain evidence="1 2">CBS 114824</strain>
    </source>
</reference>
<evidence type="ECO:0000313" key="2">
    <source>
        <dbReference type="Proteomes" id="UP000070133"/>
    </source>
</evidence>